<keyword evidence="1" id="KW-0805">Transcription regulation</keyword>
<gene>
    <name evidence="6" type="ORF">DHf2319_03985</name>
</gene>
<proteinExistence type="predicted"/>
<dbReference type="Proteomes" id="UP000831607">
    <property type="component" value="Chromosome"/>
</dbReference>
<dbReference type="PANTHER" id="PTHR43479:SF11">
    <property type="entry name" value="ACREF_ENVCD OPERON REPRESSOR-RELATED"/>
    <property type="match status" value="1"/>
</dbReference>
<evidence type="ECO:0000256" key="3">
    <source>
        <dbReference type="ARBA" id="ARBA00023163"/>
    </source>
</evidence>
<dbReference type="Pfam" id="PF00440">
    <property type="entry name" value="TetR_N"/>
    <property type="match status" value="1"/>
</dbReference>
<protein>
    <submittedName>
        <fullName evidence="6">TetR/AcrR family transcriptional regulator</fullName>
    </submittedName>
</protein>
<evidence type="ECO:0000313" key="7">
    <source>
        <dbReference type="Proteomes" id="UP000831607"/>
    </source>
</evidence>
<keyword evidence="7" id="KW-1185">Reference proteome</keyword>
<dbReference type="SUPFAM" id="SSF48498">
    <property type="entry name" value="Tetracyclin repressor-like, C-terminal domain"/>
    <property type="match status" value="1"/>
</dbReference>
<evidence type="ECO:0000256" key="2">
    <source>
        <dbReference type="ARBA" id="ARBA00023125"/>
    </source>
</evidence>
<dbReference type="Pfam" id="PF13305">
    <property type="entry name" value="TetR_C_33"/>
    <property type="match status" value="1"/>
</dbReference>
<dbReference type="EMBL" id="CP063982">
    <property type="protein sequence ID" value="UOD51075.1"/>
    <property type="molecule type" value="Genomic_DNA"/>
</dbReference>
<feature type="DNA-binding region" description="H-T-H motif" evidence="4">
    <location>
        <begin position="33"/>
        <end position="52"/>
    </location>
</feature>
<evidence type="ECO:0000313" key="6">
    <source>
        <dbReference type="EMBL" id="UOD51075.1"/>
    </source>
</evidence>
<dbReference type="InterPro" id="IPR036271">
    <property type="entry name" value="Tet_transcr_reg_TetR-rel_C_sf"/>
</dbReference>
<dbReference type="InterPro" id="IPR025996">
    <property type="entry name" value="MT1864/Rv1816-like_C"/>
</dbReference>
<keyword evidence="2 4" id="KW-0238">DNA-binding</keyword>
<dbReference type="InterPro" id="IPR050624">
    <property type="entry name" value="HTH-type_Tx_Regulator"/>
</dbReference>
<keyword evidence="3" id="KW-0804">Transcription</keyword>
<dbReference type="Gene3D" id="1.10.357.10">
    <property type="entry name" value="Tetracycline Repressor, domain 2"/>
    <property type="match status" value="1"/>
</dbReference>
<dbReference type="InterPro" id="IPR009057">
    <property type="entry name" value="Homeodomain-like_sf"/>
</dbReference>
<dbReference type="PROSITE" id="PS50977">
    <property type="entry name" value="HTH_TETR_2"/>
    <property type="match status" value="1"/>
</dbReference>
<name>A0ABY4AL89_9BURK</name>
<dbReference type="SUPFAM" id="SSF46689">
    <property type="entry name" value="Homeodomain-like"/>
    <property type="match status" value="1"/>
</dbReference>
<evidence type="ECO:0000259" key="5">
    <source>
        <dbReference type="PROSITE" id="PS50977"/>
    </source>
</evidence>
<dbReference type="InterPro" id="IPR001647">
    <property type="entry name" value="HTH_TetR"/>
</dbReference>
<sequence>MSTTTTIPRGQLKGAIIQYAMAYVEKNGYKDLNLDTVSRDLNVSHGAPYRHFKTKTDLLASLAYDGFNDLADTQTEFLSRHPEGSRDQLIALSEAYVDFLVRRERLYDVMWDFTWTPDINQETAAAGRRTFLIHIGAIKSYIDTQGLDPELQDEMAMNVWAFLHGLAVLALHKEAIVKPTPERLNMLVRSGMNAMLDGYDQRRNKNLH</sequence>
<dbReference type="PANTHER" id="PTHR43479">
    <property type="entry name" value="ACREF/ENVCD OPERON REPRESSOR-RELATED"/>
    <property type="match status" value="1"/>
</dbReference>
<feature type="domain" description="HTH tetR-type" evidence="5">
    <location>
        <begin position="10"/>
        <end position="70"/>
    </location>
</feature>
<dbReference type="RefSeq" id="WP_243479513.1">
    <property type="nucleotide sequence ID" value="NZ_CP063982.1"/>
</dbReference>
<accession>A0ABY4AL89</accession>
<organism evidence="6 7">
    <name type="scientific">Orrella daihaiensis</name>
    <dbReference type="NCBI Taxonomy" id="2782176"/>
    <lineage>
        <taxon>Bacteria</taxon>
        <taxon>Pseudomonadati</taxon>
        <taxon>Pseudomonadota</taxon>
        <taxon>Betaproteobacteria</taxon>
        <taxon>Burkholderiales</taxon>
        <taxon>Alcaligenaceae</taxon>
        <taxon>Orrella</taxon>
    </lineage>
</organism>
<evidence type="ECO:0000256" key="4">
    <source>
        <dbReference type="PROSITE-ProRule" id="PRU00335"/>
    </source>
</evidence>
<evidence type="ECO:0000256" key="1">
    <source>
        <dbReference type="ARBA" id="ARBA00023015"/>
    </source>
</evidence>
<reference evidence="6 7" key="1">
    <citation type="submission" date="2020-11" db="EMBL/GenBank/DDBJ databases">
        <title>Algicoccus daihaiensis sp.nov., isolated from Daihai Lake in Inner Mongolia.</title>
        <authorList>
            <person name="Kai J."/>
        </authorList>
    </citation>
    <scope>NUCLEOTIDE SEQUENCE [LARGE SCALE GENOMIC DNA]</scope>
    <source>
        <strain evidence="7">f23</strain>
    </source>
</reference>